<protein>
    <submittedName>
        <fullName evidence="1">Uncharacterized protein</fullName>
    </submittedName>
</protein>
<evidence type="ECO:0000313" key="1">
    <source>
        <dbReference type="EMBL" id="OXA76553.1"/>
    </source>
</evidence>
<organism evidence="1 2">
    <name type="scientific">Flavobacterium frigidimaris</name>
    <dbReference type="NCBI Taxonomy" id="262320"/>
    <lineage>
        <taxon>Bacteria</taxon>
        <taxon>Pseudomonadati</taxon>
        <taxon>Bacteroidota</taxon>
        <taxon>Flavobacteriia</taxon>
        <taxon>Flavobacteriales</taxon>
        <taxon>Flavobacteriaceae</taxon>
        <taxon>Flavobacterium</taxon>
    </lineage>
</organism>
<name>A0ABX4BKX7_FLAFR</name>
<sequence>MNQLDFKATRLRKSCFNMDDAFRKFLKKGALRKMFSKSFQSKLLRAYFSEVLSFKNIKCHDFTTNLRLLIVIIVFEVSNHSNLRV</sequence>
<comment type="caution">
    <text evidence="1">The sequence shown here is derived from an EMBL/GenBank/DDBJ whole genome shotgun (WGS) entry which is preliminary data.</text>
</comment>
<evidence type="ECO:0000313" key="2">
    <source>
        <dbReference type="Proteomes" id="UP000198382"/>
    </source>
</evidence>
<dbReference type="EMBL" id="MUGV01000036">
    <property type="protein sequence ID" value="OXA76553.1"/>
    <property type="molecule type" value="Genomic_DNA"/>
</dbReference>
<reference evidence="1 2" key="1">
    <citation type="submission" date="2016-11" db="EMBL/GenBank/DDBJ databases">
        <title>Whole genomes of Flavobacteriaceae.</title>
        <authorList>
            <person name="Stine C."/>
            <person name="Li C."/>
            <person name="Tadesse D."/>
        </authorList>
    </citation>
    <scope>NUCLEOTIDE SEQUENCE [LARGE SCALE GENOMIC DNA]</scope>
    <source>
        <strain evidence="1 2">DSM 15937</strain>
    </source>
</reference>
<dbReference type="Proteomes" id="UP000198382">
    <property type="component" value="Unassembled WGS sequence"/>
</dbReference>
<accession>A0ABX4BKX7</accession>
<proteinExistence type="predicted"/>
<keyword evidence="2" id="KW-1185">Reference proteome</keyword>
<gene>
    <name evidence="1" type="ORF">B0A65_18760</name>
</gene>